<sequence length="244" mass="27148">MEQLKEVQNYQEEFSFSKKPNIFLFLFSPVKQFERLRREPVALGPMFLILGIALIGLLIPVLVGQGGLIPQAGTDMYIEDGMYMDEFYYEEPLPLGSFNLDQFLSGALVWGSVLAIFAAAPPLIALLFLAFARMQSNKVTYGKLYSLTVFTMLPVAIGFLYLMTINAINGTYGYIYTAPSVFVPQENLFYPLLSSLEISTLAFIILVVVGLIKVADFNRFPAFAIGTGMFAVVFVIQLVEGVVR</sequence>
<dbReference type="RefSeq" id="WP_204465682.1">
    <property type="nucleotide sequence ID" value="NZ_JAFBCV010000004.1"/>
</dbReference>
<feature type="transmembrane region" description="Helical" evidence="5">
    <location>
        <begin position="107"/>
        <end position="132"/>
    </location>
</feature>
<evidence type="ECO:0000256" key="4">
    <source>
        <dbReference type="ARBA" id="ARBA00023136"/>
    </source>
</evidence>
<dbReference type="InterPro" id="IPR006977">
    <property type="entry name" value="Yip1_dom"/>
</dbReference>
<keyword evidence="4 5" id="KW-0472">Membrane</keyword>
<dbReference type="Proteomes" id="UP001179280">
    <property type="component" value="Unassembled WGS sequence"/>
</dbReference>
<reference evidence="7" key="1">
    <citation type="submission" date="2021-01" db="EMBL/GenBank/DDBJ databases">
        <title>Genomic Encyclopedia of Type Strains, Phase IV (KMG-IV): sequencing the most valuable type-strain genomes for metagenomic binning, comparative biology and taxonomic classification.</title>
        <authorList>
            <person name="Goeker M."/>
        </authorList>
    </citation>
    <scope>NUCLEOTIDE SEQUENCE</scope>
    <source>
        <strain evidence="7">DSM 21943</strain>
    </source>
</reference>
<comment type="subcellular location">
    <subcellularLocation>
        <location evidence="1">Membrane</location>
        <topology evidence="1">Multi-pass membrane protein</topology>
    </subcellularLocation>
</comment>
<evidence type="ECO:0000256" key="1">
    <source>
        <dbReference type="ARBA" id="ARBA00004141"/>
    </source>
</evidence>
<feature type="transmembrane region" description="Helical" evidence="5">
    <location>
        <begin position="188"/>
        <end position="212"/>
    </location>
</feature>
<protein>
    <recommendedName>
        <fullName evidence="6">Yip1 domain-containing protein</fullName>
    </recommendedName>
</protein>
<dbReference type="Pfam" id="PF04893">
    <property type="entry name" value="Yip1"/>
    <property type="match status" value="1"/>
</dbReference>
<feature type="transmembrane region" description="Helical" evidence="5">
    <location>
        <begin position="144"/>
        <end position="168"/>
    </location>
</feature>
<proteinExistence type="predicted"/>
<keyword evidence="2 5" id="KW-0812">Transmembrane</keyword>
<organism evidence="7 8">
    <name type="scientific">Shouchella xiaoxiensis</name>
    <dbReference type="NCBI Taxonomy" id="766895"/>
    <lineage>
        <taxon>Bacteria</taxon>
        <taxon>Bacillati</taxon>
        <taxon>Bacillota</taxon>
        <taxon>Bacilli</taxon>
        <taxon>Bacillales</taxon>
        <taxon>Bacillaceae</taxon>
        <taxon>Shouchella</taxon>
    </lineage>
</organism>
<gene>
    <name evidence="7" type="ORF">JOC54_001750</name>
</gene>
<feature type="domain" description="Yip1" evidence="6">
    <location>
        <begin position="25"/>
        <end position="236"/>
    </location>
</feature>
<dbReference type="EMBL" id="JAFBCV010000004">
    <property type="protein sequence ID" value="MBM7838494.1"/>
    <property type="molecule type" value="Genomic_DNA"/>
</dbReference>
<feature type="transmembrane region" description="Helical" evidence="5">
    <location>
        <begin position="41"/>
        <end position="63"/>
    </location>
</feature>
<accession>A0ABS2SVJ5</accession>
<feature type="transmembrane region" description="Helical" evidence="5">
    <location>
        <begin position="219"/>
        <end position="239"/>
    </location>
</feature>
<evidence type="ECO:0000259" key="6">
    <source>
        <dbReference type="Pfam" id="PF04893"/>
    </source>
</evidence>
<evidence type="ECO:0000313" key="7">
    <source>
        <dbReference type="EMBL" id="MBM7838494.1"/>
    </source>
</evidence>
<evidence type="ECO:0000256" key="5">
    <source>
        <dbReference type="SAM" id="Phobius"/>
    </source>
</evidence>
<evidence type="ECO:0000256" key="3">
    <source>
        <dbReference type="ARBA" id="ARBA00022989"/>
    </source>
</evidence>
<evidence type="ECO:0000256" key="2">
    <source>
        <dbReference type="ARBA" id="ARBA00022692"/>
    </source>
</evidence>
<keyword evidence="3 5" id="KW-1133">Transmembrane helix</keyword>
<evidence type="ECO:0000313" key="8">
    <source>
        <dbReference type="Proteomes" id="UP001179280"/>
    </source>
</evidence>
<name>A0ABS2SVJ5_9BACI</name>
<comment type="caution">
    <text evidence="7">The sequence shown here is derived from an EMBL/GenBank/DDBJ whole genome shotgun (WGS) entry which is preliminary data.</text>
</comment>
<keyword evidence="8" id="KW-1185">Reference proteome</keyword>